<dbReference type="AlphaFoldDB" id="A0A5E4LKD1"/>
<accession>A0A5E4LKD1</accession>
<protein>
    <submittedName>
        <fullName evidence="1">Uncharacterized protein</fullName>
    </submittedName>
</protein>
<evidence type="ECO:0000313" key="2">
    <source>
        <dbReference type="Proteomes" id="UP000789941"/>
    </source>
</evidence>
<dbReference type="EMBL" id="CABMJJ010000001">
    <property type="protein sequence ID" value="VVC02514.1"/>
    <property type="molecule type" value="Genomic_DNA"/>
</dbReference>
<name>A0A5E4LKD1_9ARCH</name>
<reference evidence="1 2" key="1">
    <citation type="submission" date="2019-08" db="EMBL/GenBank/DDBJ databases">
        <authorList>
            <person name="Vazquez-Campos X."/>
        </authorList>
    </citation>
    <scope>NUCLEOTIDE SEQUENCE [LARGE SCALE GENOMIC DNA]</scope>
    <source>
        <strain evidence="1">LFW-283_2</strain>
    </source>
</reference>
<proteinExistence type="predicted"/>
<gene>
    <name evidence="1" type="ORF">LFW2832_00043</name>
</gene>
<sequence>MIKIGELMAHEYRRQDQREKGSERRGLVPGSVGLQEGIMTRERTLMLVITYPASPQDRKAAINELAESVTTVKDKDGLRYIATEADNVFHSKTAVSRLQGDVDCLKYIVRWASKPEVKNDALNELIGMLSSLIDPGALQLIIDSNCPIGSKLQAVRNLAHNRERGSLLETAEMAPDMVVRRAAAYELRRHFGIKNADELITKYPTALAA</sequence>
<organism evidence="1 2">
    <name type="scientific">Candidatus Bilamarchaeum dharawalense</name>
    <dbReference type="NCBI Taxonomy" id="2885759"/>
    <lineage>
        <taxon>Archaea</taxon>
        <taxon>Candidatus Micrarchaeota</taxon>
        <taxon>Candidatus Micrarchaeia</taxon>
        <taxon>Candidatus Anstonellales</taxon>
        <taxon>Candidatus Bilamarchaeaceae</taxon>
        <taxon>Candidatus Bilamarchaeum</taxon>
    </lineage>
</organism>
<evidence type="ECO:0000313" key="1">
    <source>
        <dbReference type="EMBL" id="VVC02514.1"/>
    </source>
</evidence>
<comment type="caution">
    <text evidence="1">The sequence shown here is derived from an EMBL/GenBank/DDBJ whole genome shotgun (WGS) entry which is preliminary data.</text>
</comment>
<dbReference type="Proteomes" id="UP000789941">
    <property type="component" value="Unassembled WGS sequence"/>
</dbReference>